<evidence type="ECO:0000313" key="2">
    <source>
        <dbReference type="Proteomes" id="UP001056120"/>
    </source>
</evidence>
<sequence>MLVSLDCDGCDNNNLQMKKVTVRRQQQILAVFAGLFAIAVFARLFAAAQVLDSGKNLVLDVPGVSNLKDLSSIGAKLQLLGIATPASVSNSQSSSLSNSSFISIDYEKYSPNRSTKIDLAVTAD</sequence>
<organism evidence="1 2">
    <name type="scientific">Smallanthus sonchifolius</name>
    <dbReference type="NCBI Taxonomy" id="185202"/>
    <lineage>
        <taxon>Eukaryota</taxon>
        <taxon>Viridiplantae</taxon>
        <taxon>Streptophyta</taxon>
        <taxon>Embryophyta</taxon>
        <taxon>Tracheophyta</taxon>
        <taxon>Spermatophyta</taxon>
        <taxon>Magnoliopsida</taxon>
        <taxon>eudicotyledons</taxon>
        <taxon>Gunneridae</taxon>
        <taxon>Pentapetalae</taxon>
        <taxon>asterids</taxon>
        <taxon>campanulids</taxon>
        <taxon>Asterales</taxon>
        <taxon>Asteraceae</taxon>
        <taxon>Asteroideae</taxon>
        <taxon>Heliantheae alliance</taxon>
        <taxon>Millerieae</taxon>
        <taxon>Smallanthus</taxon>
    </lineage>
</organism>
<reference evidence="2" key="1">
    <citation type="journal article" date="2022" name="Mol. Ecol. Resour.">
        <title>The genomes of chicory, endive, great burdock and yacon provide insights into Asteraceae palaeo-polyploidization history and plant inulin production.</title>
        <authorList>
            <person name="Fan W."/>
            <person name="Wang S."/>
            <person name="Wang H."/>
            <person name="Wang A."/>
            <person name="Jiang F."/>
            <person name="Liu H."/>
            <person name="Zhao H."/>
            <person name="Xu D."/>
            <person name="Zhang Y."/>
        </authorList>
    </citation>
    <scope>NUCLEOTIDE SEQUENCE [LARGE SCALE GENOMIC DNA]</scope>
    <source>
        <strain evidence="2">cv. Yunnan</strain>
    </source>
</reference>
<accession>A0ACB9J800</accession>
<dbReference type="EMBL" id="CM042022">
    <property type="protein sequence ID" value="KAI3815382.1"/>
    <property type="molecule type" value="Genomic_DNA"/>
</dbReference>
<dbReference type="Proteomes" id="UP001056120">
    <property type="component" value="Linkage Group LG05"/>
</dbReference>
<proteinExistence type="predicted"/>
<evidence type="ECO:0000313" key="1">
    <source>
        <dbReference type="EMBL" id="KAI3815382.1"/>
    </source>
</evidence>
<gene>
    <name evidence="1" type="ORF">L1987_15048</name>
</gene>
<comment type="caution">
    <text evidence="1">The sequence shown here is derived from an EMBL/GenBank/DDBJ whole genome shotgun (WGS) entry which is preliminary data.</text>
</comment>
<keyword evidence="2" id="KW-1185">Reference proteome</keyword>
<protein>
    <submittedName>
        <fullName evidence="1">Uncharacterized protein</fullName>
    </submittedName>
</protein>
<name>A0ACB9J800_9ASTR</name>
<reference evidence="1 2" key="2">
    <citation type="journal article" date="2022" name="Mol. Ecol. Resour.">
        <title>The genomes of chicory, endive, great burdock and yacon provide insights into Asteraceae paleo-polyploidization history and plant inulin production.</title>
        <authorList>
            <person name="Fan W."/>
            <person name="Wang S."/>
            <person name="Wang H."/>
            <person name="Wang A."/>
            <person name="Jiang F."/>
            <person name="Liu H."/>
            <person name="Zhao H."/>
            <person name="Xu D."/>
            <person name="Zhang Y."/>
        </authorList>
    </citation>
    <scope>NUCLEOTIDE SEQUENCE [LARGE SCALE GENOMIC DNA]</scope>
    <source>
        <strain evidence="2">cv. Yunnan</strain>
        <tissue evidence="1">Leaves</tissue>
    </source>
</reference>